<dbReference type="InterPro" id="IPR026960">
    <property type="entry name" value="RVT-Znf"/>
</dbReference>
<evidence type="ECO:0000313" key="2">
    <source>
        <dbReference type="EMBL" id="MBA0568512.1"/>
    </source>
</evidence>
<feature type="domain" description="Reverse transcriptase zinc-binding" evidence="1">
    <location>
        <begin position="56"/>
        <end position="128"/>
    </location>
</feature>
<proteinExistence type="predicted"/>
<accession>A0A7J8MV95</accession>
<name>A0A7J8MV95_9ROSI</name>
<dbReference type="Pfam" id="PF13966">
    <property type="entry name" value="zf-RVT"/>
    <property type="match status" value="1"/>
</dbReference>
<protein>
    <recommendedName>
        <fullName evidence="1">Reverse transcriptase zinc-binding domain-containing protein</fullName>
    </recommendedName>
</protein>
<dbReference type="Proteomes" id="UP000593572">
    <property type="component" value="Unassembled WGS sequence"/>
</dbReference>
<dbReference type="EMBL" id="JABEZX010000010">
    <property type="protein sequence ID" value="MBA0568512.1"/>
    <property type="molecule type" value="Genomic_DNA"/>
</dbReference>
<gene>
    <name evidence="2" type="ORF">Golob_006004</name>
</gene>
<sequence length="189" mass="22319">MFSDEQAERILSIPLVSSMQTNEIIWRGDIFGVYIAKIKYKWLITEDQNLLGNKNTFQSKDTRSYFTKKWSLKIPYKIRINLWKITNEYMPPLGNLKSRRLKEDALCPTYKEEEEAIAHLFRDCAFTKPVLQEVICYNRNKLYHKGVREWAQKVVGSIKAYISEVKQLEKLSKIKHKIGKESWEPLEGN</sequence>
<dbReference type="AlphaFoldDB" id="A0A7J8MV95"/>
<organism evidence="2 3">
    <name type="scientific">Gossypium lobatum</name>
    <dbReference type="NCBI Taxonomy" id="34289"/>
    <lineage>
        <taxon>Eukaryota</taxon>
        <taxon>Viridiplantae</taxon>
        <taxon>Streptophyta</taxon>
        <taxon>Embryophyta</taxon>
        <taxon>Tracheophyta</taxon>
        <taxon>Spermatophyta</taxon>
        <taxon>Magnoliopsida</taxon>
        <taxon>eudicotyledons</taxon>
        <taxon>Gunneridae</taxon>
        <taxon>Pentapetalae</taxon>
        <taxon>rosids</taxon>
        <taxon>malvids</taxon>
        <taxon>Malvales</taxon>
        <taxon>Malvaceae</taxon>
        <taxon>Malvoideae</taxon>
        <taxon>Gossypium</taxon>
    </lineage>
</organism>
<evidence type="ECO:0000259" key="1">
    <source>
        <dbReference type="Pfam" id="PF13966"/>
    </source>
</evidence>
<evidence type="ECO:0000313" key="3">
    <source>
        <dbReference type="Proteomes" id="UP000593572"/>
    </source>
</evidence>
<reference evidence="2 3" key="1">
    <citation type="journal article" date="2019" name="Genome Biol. Evol.">
        <title>Insights into the evolution of the New World diploid cottons (Gossypium, subgenus Houzingenia) based on genome sequencing.</title>
        <authorList>
            <person name="Grover C.E."/>
            <person name="Arick M.A. 2nd"/>
            <person name="Thrash A."/>
            <person name="Conover J.L."/>
            <person name="Sanders W.S."/>
            <person name="Peterson D.G."/>
            <person name="Frelichowski J.E."/>
            <person name="Scheffler J.A."/>
            <person name="Scheffler B.E."/>
            <person name="Wendel J.F."/>
        </authorList>
    </citation>
    <scope>NUCLEOTIDE SEQUENCE [LARGE SCALE GENOMIC DNA]</scope>
    <source>
        <strain evidence="2">157</strain>
        <tissue evidence="2">Leaf</tissue>
    </source>
</reference>
<keyword evidence="3" id="KW-1185">Reference proteome</keyword>
<comment type="caution">
    <text evidence="2">The sequence shown here is derived from an EMBL/GenBank/DDBJ whole genome shotgun (WGS) entry which is preliminary data.</text>
</comment>